<keyword evidence="3" id="KW-0732">Signal</keyword>
<sequence>MRIAYLLPFLLFPFLSNAQIPGKRPLTHDDYDGWKTVQSTHISRDGKWVLYEINPQEGDGTLVIEAPATNRKLTLNRGYAATFSADGAYVVAKIKPPLEAVRAAKKKKLKAEQMPKDSLVVIQLENNTRKYFAQVKSFGLPKEKGDWLAILTDAKASTPAAKDSTRTTPKVPKGKKQPKGDRLTLLNLKEGTSVTISYVNNYKMADEGTLVLLSREALHDSSEVRGVFAFETSSQKTMQLDTSSRIQQYLNLGLDKKGEQAVWMASADSTKAEVKKFALYYRKIKDKDNRLVADTTTTALYPQGWSVSEYRTPRFSDDGRRLYFGTSPLAALSLKDTTRLDDELPRLDVWSWTDRKLQPMQDKQKKNERERNYLALYDIATQKKVLLGGEEVPYVSPNYKANHAQLLGTNDQDYQRMSSWELGHSDFYLINATTGAKTPIARDVVGRAEMSPGGKYVTWFDERDTAWRAYDIKGTRIVELTKGLPVAFHNEEHDTPDYANAYGSAGWTADDRYFWVYDRYDIWQLDPTGKEKPLVVTQGYGRQEKVALRYVELDEEDPFIHPEKELLLTGHWERDKESGLLRLTGAARGKVPVVLVKEAAYYSARALSKAEKAEAYIFQKGNYTQANELYYSTDQAWKTPQKLTNLSAQMDSIRWGNVELVSWMNAQGVRLEGLLFKPEGFDPTQKYPMLVYYYERNAETLHLPRTPAPSRSTINIPYCVSNGYLVFVPDIVYGGGTPGKNAYDCIVTGVLDLVRKGYVDQARIGIQGQSWGGYQTAYLITQTNLFRAAMAGAIVSNMTSAYGGIRWGTGMSRMFQYEKTQSRIGGTLWEKPMYYLENSPLFYADRVQTPLLMMHNDADGSVPWYQGIEFFTALRRLNKPAWMLVYNDEDHNLTKRPNMKDLSVRMYQFFDHYLKDAPLPSWMSQGRSVLDKDRWDMKYD</sequence>
<comment type="caution">
    <text evidence="5">The sequence shown here is derived from an EMBL/GenBank/DDBJ whole genome shotgun (WGS) entry which is preliminary data.</text>
</comment>
<keyword evidence="5" id="KW-0645">Protease</keyword>
<keyword evidence="5" id="KW-0031">Aminopeptidase</keyword>
<dbReference type="AlphaFoldDB" id="A0A840TTZ7"/>
<evidence type="ECO:0000256" key="3">
    <source>
        <dbReference type="SAM" id="SignalP"/>
    </source>
</evidence>
<dbReference type="GO" id="GO:0006508">
    <property type="term" value="P:proteolysis"/>
    <property type="evidence" value="ECO:0007669"/>
    <property type="project" value="InterPro"/>
</dbReference>
<dbReference type="Gene3D" id="3.40.50.1820">
    <property type="entry name" value="alpha/beta hydrolase"/>
    <property type="match status" value="1"/>
</dbReference>
<dbReference type="RefSeq" id="WP_184172980.1">
    <property type="nucleotide sequence ID" value="NZ_JACHGF010000002.1"/>
</dbReference>
<evidence type="ECO:0000313" key="6">
    <source>
        <dbReference type="Proteomes" id="UP000557307"/>
    </source>
</evidence>
<dbReference type="EMBL" id="JACHGF010000002">
    <property type="protein sequence ID" value="MBB5283518.1"/>
    <property type="molecule type" value="Genomic_DNA"/>
</dbReference>
<accession>A0A840TTZ7</accession>
<feature type="domain" description="Peptidase S9 prolyl oligopeptidase catalytic" evidence="4">
    <location>
        <begin position="737"/>
        <end position="916"/>
    </location>
</feature>
<dbReference type="Pfam" id="PF00326">
    <property type="entry name" value="Peptidase_S9"/>
    <property type="match status" value="1"/>
</dbReference>
<protein>
    <submittedName>
        <fullName evidence="5">Dipeptidyl aminopeptidase/acylaminoacyl peptidase</fullName>
    </submittedName>
</protein>
<dbReference type="PANTHER" id="PTHR42776:SF27">
    <property type="entry name" value="DIPEPTIDYL PEPTIDASE FAMILY MEMBER 6"/>
    <property type="match status" value="1"/>
</dbReference>
<evidence type="ECO:0000256" key="2">
    <source>
        <dbReference type="SAM" id="MobiDB-lite"/>
    </source>
</evidence>
<dbReference type="GO" id="GO:0004252">
    <property type="term" value="F:serine-type endopeptidase activity"/>
    <property type="evidence" value="ECO:0007669"/>
    <property type="project" value="TreeGrafter"/>
</dbReference>
<evidence type="ECO:0000259" key="4">
    <source>
        <dbReference type="Pfam" id="PF00326"/>
    </source>
</evidence>
<dbReference type="PANTHER" id="PTHR42776">
    <property type="entry name" value="SERINE PEPTIDASE S9 FAMILY MEMBER"/>
    <property type="match status" value="1"/>
</dbReference>
<feature type="region of interest" description="Disordered" evidence="2">
    <location>
        <begin position="158"/>
        <end position="179"/>
    </location>
</feature>
<evidence type="ECO:0000256" key="1">
    <source>
        <dbReference type="ARBA" id="ARBA00022801"/>
    </source>
</evidence>
<gene>
    <name evidence="5" type="ORF">HNQ92_001644</name>
</gene>
<feature type="signal peptide" evidence="3">
    <location>
        <begin position="1"/>
        <end position="18"/>
    </location>
</feature>
<keyword evidence="6" id="KW-1185">Reference proteome</keyword>
<name>A0A840TTZ7_9BACT</name>
<dbReference type="InterPro" id="IPR001375">
    <property type="entry name" value="Peptidase_S9_cat"/>
</dbReference>
<dbReference type="SUPFAM" id="SSF82171">
    <property type="entry name" value="DPP6 N-terminal domain-like"/>
    <property type="match status" value="1"/>
</dbReference>
<dbReference type="Proteomes" id="UP000557307">
    <property type="component" value="Unassembled WGS sequence"/>
</dbReference>
<reference evidence="5 6" key="1">
    <citation type="submission" date="2020-08" db="EMBL/GenBank/DDBJ databases">
        <title>Genomic Encyclopedia of Type Strains, Phase IV (KMG-IV): sequencing the most valuable type-strain genomes for metagenomic binning, comparative biology and taxonomic classification.</title>
        <authorList>
            <person name="Goeker M."/>
        </authorList>
    </citation>
    <scope>NUCLEOTIDE SEQUENCE [LARGE SCALE GENOMIC DNA]</scope>
    <source>
        <strain evidence="5 6">DSM 105074</strain>
    </source>
</reference>
<proteinExistence type="predicted"/>
<dbReference type="InterPro" id="IPR029058">
    <property type="entry name" value="AB_hydrolase_fold"/>
</dbReference>
<dbReference type="SUPFAM" id="SSF53474">
    <property type="entry name" value="alpha/beta-Hydrolases"/>
    <property type="match status" value="1"/>
</dbReference>
<organism evidence="5 6">
    <name type="scientific">Rhabdobacter roseus</name>
    <dbReference type="NCBI Taxonomy" id="1655419"/>
    <lineage>
        <taxon>Bacteria</taxon>
        <taxon>Pseudomonadati</taxon>
        <taxon>Bacteroidota</taxon>
        <taxon>Cytophagia</taxon>
        <taxon>Cytophagales</taxon>
        <taxon>Cytophagaceae</taxon>
        <taxon>Rhabdobacter</taxon>
    </lineage>
</organism>
<feature type="chain" id="PRO_5032365725" evidence="3">
    <location>
        <begin position="19"/>
        <end position="940"/>
    </location>
</feature>
<evidence type="ECO:0000313" key="5">
    <source>
        <dbReference type="EMBL" id="MBB5283518.1"/>
    </source>
</evidence>
<keyword evidence="1" id="KW-0378">Hydrolase</keyword>
<dbReference type="GO" id="GO:0004177">
    <property type="term" value="F:aminopeptidase activity"/>
    <property type="evidence" value="ECO:0007669"/>
    <property type="project" value="UniProtKB-KW"/>
</dbReference>